<dbReference type="InterPro" id="IPR050237">
    <property type="entry name" value="ATP-dep_AMP-bd_enzyme"/>
</dbReference>
<dbReference type="RefSeq" id="WP_072736212.1">
    <property type="nucleotide sequence ID" value="NZ_CP048813.1"/>
</dbReference>
<dbReference type="Gene3D" id="3.30.300.30">
    <property type="match status" value="1"/>
</dbReference>
<dbReference type="GO" id="GO:0016878">
    <property type="term" value="F:acid-thiol ligase activity"/>
    <property type="evidence" value="ECO:0007669"/>
    <property type="project" value="UniProtKB-ARBA"/>
</dbReference>
<evidence type="ECO:0000259" key="1">
    <source>
        <dbReference type="Pfam" id="PF00501"/>
    </source>
</evidence>
<dbReference type="PANTHER" id="PTHR43767">
    <property type="entry name" value="LONG-CHAIN-FATTY-ACID--COA LIGASE"/>
    <property type="match status" value="1"/>
</dbReference>
<dbReference type="Pfam" id="PF13193">
    <property type="entry name" value="AMP-binding_C"/>
    <property type="match status" value="1"/>
</dbReference>
<dbReference type="EMBL" id="FNDN01000001">
    <property type="protein sequence ID" value="SDH29832.1"/>
    <property type="molecule type" value="Genomic_DNA"/>
</dbReference>
<dbReference type="PANTHER" id="PTHR43767:SF1">
    <property type="entry name" value="NONRIBOSOMAL PEPTIDE SYNTHASE PES1 (EUROFUNG)-RELATED"/>
    <property type="match status" value="1"/>
</dbReference>
<proteinExistence type="predicted"/>
<dbReference type="NCBIfam" id="NF005863">
    <property type="entry name" value="PRK07798.1"/>
    <property type="match status" value="1"/>
</dbReference>
<dbReference type="CDD" id="cd05924">
    <property type="entry name" value="FACL_like_5"/>
    <property type="match status" value="1"/>
</dbReference>
<name>A0A1G8B9B0_9NOCA</name>
<dbReference type="Pfam" id="PF00501">
    <property type="entry name" value="AMP-binding"/>
    <property type="match status" value="1"/>
</dbReference>
<dbReference type="InterPro" id="IPR025110">
    <property type="entry name" value="AMP-bd_C"/>
</dbReference>
<keyword evidence="3" id="KW-0436">Ligase</keyword>
<dbReference type="InterPro" id="IPR000873">
    <property type="entry name" value="AMP-dep_synth/lig_dom"/>
</dbReference>
<organism evidence="3 4">
    <name type="scientific">Rhodococcus triatomae</name>
    <dbReference type="NCBI Taxonomy" id="300028"/>
    <lineage>
        <taxon>Bacteria</taxon>
        <taxon>Bacillati</taxon>
        <taxon>Actinomycetota</taxon>
        <taxon>Actinomycetes</taxon>
        <taxon>Mycobacteriales</taxon>
        <taxon>Nocardiaceae</taxon>
        <taxon>Rhodococcus</taxon>
    </lineage>
</organism>
<dbReference type="AlphaFoldDB" id="A0A1G8B9B0"/>
<dbReference type="PROSITE" id="PS00455">
    <property type="entry name" value="AMP_BINDING"/>
    <property type="match status" value="1"/>
</dbReference>
<feature type="domain" description="AMP-binding enzyme C-terminal" evidence="2">
    <location>
        <begin position="449"/>
        <end position="524"/>
    </location>
</feature>
<dbReference type="Gene3D" id="3.40.50.980">
    <property type="match status" value="2"/>
</dbReference>
<evidence type="ECO:0000259" key="2">
    <source>
        <dbReference type="Pfam" id="PF13193"/>
    </source>
</evidence>
<dbReference type="Gene3D" id="2.30.38.10">
    <property type="entry name" value="Luciferase, Domain 3"/>
    <property type="match status" value="1"/>
</dbReference>
<dbReference type="SUPFAM" id="SSF56801">
    <property type="entry name" value="Acetyl-CoA synthetase-like"/>
    <property type="match status" value="1"/>
</dbReference>
<protein>
    <submittedName>
        <fullName evidence="3">Acyl-CoA synthetase (AMP-forming)/AMP-acid ligase II</fullName>
    </submittedName>
</protein>
<dbReference type="OrthoDB" id="3443462at2"/>
<reference evidence="3 4" key="1">
    <citation type="submission" date="2016-10" db="EMBL/GenBank/DDBJ databases">
        <authorList>
            <person name="de Groot N.N."/>
        </authorList>
    </citation>
    <scope>NUCLEOTIDE SEQUENCE [LARGE SCALE GENOMIC DNA]</scope>
    <source>
        <strain evidence="3 4">DSM 44892</strain>
    </source>
</reference>
<gene>
    <name evidence="3" type="ORF">SAMN05444695_101731</name>
</gene>
<dbReference type="InterPro" id="IPR020845">
    <property type="entry name" value="AMP-binding_CS"/>
</dbReference>
<evidence type="ECO:0000313" key="4">
    <source>
        <dbReference type="Proteomes" id="UP000183263"/>
    </source>
</evidence>
<accession>A0A1G8B9B0</accession>
<sequence>MAYNIADLVEHSIDLNQDRLALVSADREFTYAQLEERANRLANYLRDHGVQPGDKVGIYSRNTTEAIEAMVAVFKARAVMVNVNYRYVENELQYIFENSDMVALIHERRYSDKVAGVLPKTPLVQTVVVVEDGTDLDYSSYGGVEYETALSEGSPERDFGERSPDDLFMLYTGGTTGMPKGVMWRHEDWWRVLGGGVNFVTGERVEDEWELAKVGASNPAMVRFPIPPMIHGGSQSAVFHSLFGGGTLVMHPEFDGHEVWQVIDRHKVNLIFITGDAMARPMVDALLEGNPETGESYDLSTLYVIASSAALFSPSLKEKFLDLLPNRMLTDSIGSSETGFGGLSTITKGFEHSGGPRVKIDGSTVVIDDEGNQVEPGSGKVGLLARHGHIPIGYYKDEEKTKATFKVFNGVRYSIPGDYARVEEDGTVTMLGRGSVCINSGGEKIYPEEVEGALKGHPDVFDVLVVGVPDERFGESVAAVVQARDGARPALHDLVTTVRKEIAGYKVPRKLWFVDEVKRSPAGKPDYRWAKRQTEEREPDDRNGFGESATSASA</sequence>
<keyword evidence="4" id="KW-1185">Reference proteome</keyword>
<dbReference type="Proteomes" id="UP000183263">
    <property type="component" value="Unassembled WGS sequence"/>
</dbReference>
<feature type="domain" description="AMP-dependent synthetase/ligase" evidence="1">
    <location>
        <begin position="10"/>
        <end position="384"/>
    </location>
</feature>
<evidence type="ECO:0000313" key="3">
    <source>
        <dbReference type="EMBL" id="SDH29832.1"/>
    </source>
</evidence>
<dbReference type="InterPro" id="IPR045851">
    <property type="entry name" value="AMP-bd_C_sf"/>
</dbReference>